<sequence>MPGDEFGRLVRLVRENERLHAELEAVRVRTNRAWAYLSEPGCNAALAMAQLDRLRLRRSALLAHLRANRIEARELLGGRPTADERVELN</sequence>
<dbReference type="Proteomes" id="UP000280296">
    <property type="component" value="Unassembled WGS sequence"/>
</dbReference>
<reference evidence="1 2" key="1">
    <citation type="submission" date="2018-12" db="EMBL/GenBank/DDBJ databases">
        <authorList>
            <person name="Toschakov S.V."/>
        </authorList>
    </citation>
    <scope>NUCLEOTIDE SEQUENCE [LARGE SCALE GENOMIC DNA]</scope>
    <source>
        <strain evidence="1 2">GM2012</strain>
    </source>
</reference>
<dbReference type="AlphaFoldDB" id="A0A432MIS0"/>
<proteinExistence type="predicted"/>
<name>A0A432MIS0_9BACT</name>
<dbReference type="EMBL" id="RYZH01000024">
    <property type="protein sequence ID" value="RUL87251.1"/>
    <property type="molecule type" value="Genomic_DNA"/>
</dbReference>
<evidence type="ECO:0000313" key="1">
    <source>
        <dbReference type="EMBL" id="RUL87251.1"/>
    </source>
</evidence>
<keyword evidence="2" id="KW-1185">Reference proteome</keyword>
<accession>A0A432MIS0</accession>
<gene>
    <name evidence="1" type="ORF">TsocGM_13590</name>
</gene>
<evidence type="ECO:0008006" key="3">
    <source>
        <dbReference type="Google" id="ProtNLM"/>
    </source>
</evidence>
<evidence type="ECO:0000313" key="2">
    <source>
        <dbReference type="Proteomes" id="UP000280296"/>
    </source>
</evidence>
<organism evidence="1 2">
    <name type="scientific">Tautonia sociabilis</name>
    <dbReference type="NCBI Taxonomy" id="2080755"/>
    <lineage>
        <taxon>Bacteria</taxon>
        <taxon>Pseudomonadati</taxon>
        <taxon>Planctomycetota</taxon>
        <taxon>Planctomycetia</taxon>
        <taxon>Isosphaerales</taxon>
        <taxon>Isosphaeraceae</taxon>
        <taxon>Tautonia</taxon>
    </lineage>
</organism>
<reference evidence="1 2" key="2">
    <citation type="submission" date="2019-01" db="EMBL/GenBank/DDBJ databases">
        <title>Tautonia sociabilis, a novel thermotolerant planctomycete of Isosphaeraceae family, isolated from a 4000 m deep subterranean habitat.</title>
        <authorList>
            <person name="Kovaleva O.L."/>
            <person name="Elcheninov A.G."/>
            <person name="Van Heerden E."/>
            <person name="Toshchakov S.V."/>
            <person name="Novikov A."/>
            <person name="Bonch-Osmolovskaya E.A."/>
            <person name="Kublanov I.V."/>
        </authorList>
    </citation>
    <scope>NUCLEOTIDE SEQUENCE [LARGE SCALE GENOMIC DNA]</scope>
    <source>
        <strain evidence="1 2">GM2012</strain>
    </source>
</reference>
<protein>
    <recommendedName>
        <fullName evidence="3">DUF465 domain-containing protein</fullName>
    </recommendedName>
</protein>
<comment type="caution">
    <text evidence="1">The sequence shown here is derived from an EMBL/GenBank/DDBJ whole genome shotgun (WGS) entry which is preliminary data.</text>
</comment>